<dbReference type="AlphaFoldDB" id="F4PZJ4"/>
<evidence type="ECO:0000313" key="1">
    <source>
        <dbReference type="EMBL" id="EGG19223.1"/>
    </source>
</evidence>
<protein>
    <submittedName>
        <fullName evidence="1">Uncharacterized protein</fullName>
    </submittedName>
</protein>
<reference evidence="2" key="1">
    <citation type="journal article" date="2011" name="Genome Res.">
        <title>Phylogeny-wide analysis of social amoeba genomes highlights ancient origins for complex intercellular communication.</title>
        <authorList>
            <person name="Heidel A.J."/>
            <person name="Lawal H.M."/>
            <person name="Felder M."/>
            <person name="Schilde C."/>
            <person name="Helps N.R."/>
            <person name="Tunggal B."/>
            <person name="Rivero F."/>
            <person name="John U."/>
            <person name="Schleicher M."/>
            <person name="Eichinger L."/>
            <person name="Platzer M."/>
            <person name="Noegel A.A."/>
            <person name="Schaap P."/>
            <person name="Gloeckner G."/>
        </authorList>
    </citation>
    <scope>NUCLEOTIDE SEQUENCE [LARGE SCALE GENOMIC DNA]</scope>
    <source>
        <strain evidence="2">SH3</strain>
    </source>
</reference>
<evidence type="ECO:0000313" key="2">
    <source>
        <dbReference type="Proteomes" id="UP000007797"/>
    </source>
</evidence>
<gene>
    <name evidence="1" type="ORF">DFA_02472</name>
</gene>
<sequence>MPFSDYRRNMETYRQMAKSNMLEAQIRNQIQYDKGRAKSCEYKIGDLVKVKRAVLDTHKTELNENDYKLRSKYAGPFKVTKIISPTNVSIKINNRKGDRQNRTVNVSDIYIMDADGVDTDVQDIVEIIGKRNQKYGRGSRIEYLVKALDKIEHKKVDSFKDIIKSLRGTRLCVLFIYNRSPSASFLSSSSPPPSSSILSTTINNNINNIIIH</sequence>
<dbReference type="Proteomes" id="UP000007797">
    <property type="component" value="Unassembled WGS sequence"/>
</dbReference>
<dbReference type="RefSeq" id="XP_004366856.1">
    <property type="nucleotide sequence ID" value="XM_004366799.1"/>
</dbReference>
<organism evidence="1 2">
    <name type="scientific">Cavenderia fasciculata</name>
    <name type="common">Slime mold</name>
    <name type="synonym">Dictyostelium fasciculatum</name>
    <dbReference type="NCBI Taxonomy" id="261658"/>
    <lineage>
        <taxon>Eukaryota</taxon>
        <taxon>Amoebozoa</taxon>
        <taxon>Evosea</taxon>
        <taxon>Eumycetozoa</taxon>
        <taxon>Dictyostelia</taxon>
        <taxon>Acytosteliales</taxon>
        <taxon>Cavenderiaceae</taxon>
        <taxon>Cavenderia</taxon>
    </lineage>
</organism>
<dbReference type="EMBL" id="GL883016">
    <property type="protein sequence ID" value="EGG19223.1"/>
    <property type="molecule type" value="Genomic_DNA"/>
</dbReference>
<accession>F4PZJ4</accession>
<keyword evidence="2" id="KW-1185">Reference proteome</keyword>
<proteinExistence type="predicted"/>
<dbReference type="OrthoDB" id="3863715at2759"/>
<name>F4PZJ4_CACFS</name>
<dbReference type="KEGG" id="dfa:DFA_02472"/>
<dbReference type="GeneID" id="14871261"/>